<evidence type="ECO:0000313" key="5">
    <source>
        <dbReference type="Proteomes" id="UP000053599"/>
    </source>
</evidence>
<dbReference type="InterPro" id="IPR056693">
    <property type="entry name" value="DUF7791"/>
</dbReference>
<gene>
    <name evidence="4" type="ORF">PV11_09474</name>
</gene>
<dbReference type="Pfam" id="PF25053">
    <property type="entry name" value="DUF7791"/>
    <property type="match status" value="1"/>
</dbReference>
<evidence type="ECO:0000259" key="3">
    <source>
        <dbReference type="PROSITE" id="PS50837"/>
    </source>
</evidence>
<organism evidence="4 5">
    <name type="scientific">Exophiala sideris</name>
    <dbReference type="NCBI Taxonomy" id="1016849"/>
    <lineage>
        <taxon>Eukaryota</taxon>
        <taxon>Fungi</taxon>
        <taxon>Dikarya</taxon>
        <taxon>Ascomycota</taxon>
        <taxon>Pezizomycotina</taxon>
        <taxon>Eurotiomycetes</taxon>
        <taxon>Chaetothyriomycetidae</taxon>
        <taxon>Chaetothyriales</taxon>
        <taxon>Herpotrichiellaceae</taxon>
        <taxon>Exophiala</taxon>
    </lineage>
</organism>
<dbReference type="EMBL" id="KN846954">
    <property type="protein sequence ID" value="KIV77691.1"/>
    <property type="molecule type" value="Genomic_DNA"/>
</dbReference>
<dbReference type="PROSITE" id="PS50837">
    <property type="entry name" value="NACHT"/>
    <property type="match status" value="1"/>
</dbReference>
<name>A0A0D1WRI2_9EURO</name>
<feature type="domain" description="NACHT" evidence="3">
    <location>
        <begin position="142"/>
        <end position="271"/>
    </location>
</feature>
<evidence type="ECO:0000256" key="2">
    <source>
        <dbReference type="SAM" id="MobiDB-lite"/>
    </source>
</evidence>
<dbReference type="InterPro" id="IPR007111">
    <property type="entry name" value="NACHT_NTPase"/>
</dbReference>
<dbReference type="AlphaFoldDB" id="A0A0D1WRI2"/>
<reference evidence="4 5" key="1">
    <citation type="submission" date="2015-01" db="EMBL/GenBank/DDBJ databases">
        <title>The Genome Sequence of Exophiala sideris CBS121828.</title>
        <authorList>
            <consortium name="The Broad Institute Genomics Platform"/>
            <person name="Cuomo C."/>
            <person name="de Hoog S."/>
            <person name="Gorbushina A."/>
            <person name="Stielow B."/>
            <person name="Teixiera M."/>
            <person name="Abouelleil A."/>
            <person name="Chapman S.B."/>
            <person name="Priest M."/>
            <person name="Young S.K."/>
            <person name="Wortman J."/>
            <person name="Nusbaum C."/>
            <person name="Birren B."/>
        </authorList>
    </citation>
    <scope>NUCLEOTIDE SEQUENCE [LARGE SCALE GENOMIC DNA]</scope>
    <source>
        <strain evidence="4 5">CBS 121828</strain>
    </source>
</reference>
<sequence length="888" mass="101279">MADHPKTVQAQIEPSDYKATENILQSLWYPGMRERVDQLQQAHGATYKWVLRADVNAAITPAGSALSSRKDNWKSTTKDLYTQGLPMGDILEYMKSHYSLEVPGQQHRRQYLATLGAETRKHPSPKWDHFSSWLGSKHPPKNIYWISGKVGSGKSTLMRYLDVNINQNEHMQPWADGVSLLKARYFFWNPAKSSLQKSLVGLLRSLLFQLFEQSSESISSCVPSEKWKIAHRHDPPLEWTEMELQETMKKYLDLTCRSSRILLIIDGLDEVEGSSRKVEGLLLFLDQTSKHKHVKICVSGRPWTVFQDAFQGFPKLQLEDLTHADIQSFVLETLKSHRRFRYVQRLDPLGSEGLANRIVEKAEGVFLWATLVVKELLQSLRDGEGVKELFRLLDGIPADLDEHFRRIIDSVPVMHQREASIIFQIALHEEQYFLAANPIRLMDLSFLDAAGSTDFALDWQPERDTLDFSDREAILFRLDSTLRKLNSRCLGMLECFYYPGEVARSFSVSTEDYKPPLNPSTMYEECLNEGVFLPIIQEVAHTRQHKLFPFDFGVDFLHRSLRDFMISDGLQRLRQGSNDDFDPRTYLRSARLIQAQQIQAAGLCSPVASAFCSYVLSTLGLPGYRTSVVSAQLAHKIRATVESIPGSDDYFPSLWYLDASLNMWQTECSNFLTVAIDFGLEAYIQQELHGETVLGKRGRPILDYILRPRFVEPPPSLQIGRQSPSIDLVQYVLDHGGDPNEHWDGSSVWALFLCFIATIVKNVRMTETHKQDYFVALVTLIQHGASPMIPKPWLSVEAYFDMVQDPWPTIQDTTEEPFRSRWGAVDNAMAEDGNDNPLCDVRDLVECFVHPEIFDSQQVKHLQLLLGDTQDSEPAPSTSKPGQDHYSV</sequence>
<dbReference type="Proteomes" id="UP000053599">
    <property type="component" value="Unassembled WGS sequence"/>
</dbReference>
<evidence type="ECO:0000256" key="1">
    <source>
        <dbReference type="ARBA" id="ARBA00022737"/>
    </source>
</evidence>
<protein>
    <recommendedName>
        <fullName evidence="3">NACHT domain-containing protein</fullName>
    </recommendedName>
</protein>
<dbReference type="Gene3D" id="3.40.50.300">
    <property type="entry name" value="P-loop containing nucleotide triphosphate hydrolases"/>
    <property type="match status" value="1"/>
</dbReference>
<proteinExistence type="predicted"/>
<dbReference type="PANTHER" id="PTHR10039">
    <property type="entry name" value="AMELOGENIN"/>
    <property type="match status" value="1"/>
</dbReference>
<accession>A0A0D1WRI2</accession>
<dbReference type="Pfam" id="PF24883">
    <property type="entry name" value="NPHP3_N"/>
    <property type="match status" value="1"/>
</dbReference>
<dbReference type="InterPro" id="IPR027417">
    <property type="entry name" value="P-loop_NTPase"/>
</dbReference>
<dbReference type="PANTHER" id="PTHR10039:SF5">
    <property type="entry name" value="NACHT DOMAIN-CONTAINING PROTEIN"/>
    <property type="match status" value="1"/>
</dbReference>
<dbReference type="OrthoDB" id="443402at2759"/>
<dbReference type="InterPro" id="IPR056884">
    <property type="entry name" value="NPHP3-like_N"/>
</dbReference>
<evidence type="ECO:0000313" key="4">
    <source>
        <dbReference type="EMBL" id="KIV77691.1"/>
    </source>
</evidence>
<keyword evidence="1" id="KW-0677">Repeat</keyword>
<dbReference type="SUPFAM" id="SSF52540">
    <property type="entry name" value="P-loop containing nucleoside triphosphate hydrolases"/>
    <property type="match status" value="1"/>
</dbReference>
<feature type="region of interest" description="Disordered" evidence="2">
    <location>
        <begin position="869"/>
        <end position="888"/>
    </location>
</feature>
<dbReference type="STRING" id="1016849.A0A0D1WRI2"/>
<dbReference type="HOGENOM" id="CLU_002341_6_1_1"/>